<sequence>MISLSDPRFKHNFLQDVATVEDIVLKEVNDLVQEDNIVTPNIGKTTTASDTETKHKSKGLGALLRKYTKESNTFSMGYTPNVDQAVKSEIVIYKSLPFEDVDGNPLEWWKTNHRQFPLLSKLVKKYLCIPASSVSSERMFSSGGNTVTPLHNRLDPENVNMLVFLSRNLK</sequence>
<dbReference type="EMBL" id="JAGXEW010000004">
    <property type="protein sequence ID" value="KAK1172462.1"/>
    <property type="molecule type" value="Genomic_DNA"/>
</dbReference>
<protein>
    <submittedName>
        <fullName evidence="2">Zinc finger BED domain-containing protein 1-like</fullName>
    </submittedName>
</protein>
<dbReference type="AlphaFoldDB" id="A0AAD8GDU5"/>
<dbReference type="SUPFAM" id="SSF53098">
    <property type="entry name" value="Ribonuclease H-like"/>
    <property type="match status" value="1"/>
</dbReference>
<dbReference type="InterPro" id="IPR012337">
    <property type="entry name" value="RNaseH-like_sf"/>
</dbReference>
<evidence type="ECO:0000313" key="2">
    <source>
        <dbReference type="EMBL" id="KAK1172462.1"/>
    </source>
</evidence>
<dbReference type="InterPro" id="IPR052035">
    <property type="entry name" value="ZnF_BED_domain_contain"/>
</dbReference>
<evidence type="ECO:0000259" key="1">
    <source>
        <dbReference type="Pfam" id="PF05699"/>
    </source>
</evidence>
<accession>A0AAD8GDU5</accession>
<dbReference type="Proteomes" id="UP001230051">
    <property type="component" value="Unassembled WGS sequence"/>
</dbReference>
<dbReference type="Pfam" id="PF05699">
    <property type="entry name" value="Dimer_Tnp_hAT"/>
    <property type="match status" value="1"/>
</dbReference>
<feature type="domain" description="HAT C-terminal dimerisation" evidence="1">
    <location>
        <begin position="95"/>
        <end position="169"/>
    </location>
</feature>
<reference evidence="2" key="1">
    <citation type="submission" date="2022-02" db="EMBL/GenBank/DDBJ databases">
        <title>Atlantic sturgeon de novo genome assembly.</title>
        <authorList>
            <person name="Stock M."/>
            <person name="Klopp C."/>
            <person name="Guiguen Y."/>
            <person name="Cabau C."/>
            <person name="Parinello H."/>
            <person name="Santidrian Yebra-Pimentel E."/>
            <person name="Kuhl H."/>
            <person name="Dirks R.P."/>
            <person name="Guessner J."/>
            <person name="Wuertz S."/>
            <person name="Du K."/>
            <person name="Schartl M."/>
        </authorList>
    </citation>
    <scope>NUCLEOTIDE SEQUENCE</scope>
    <source>
        <strain evidence="2">STURGEONOMICS-FGT-2020</strain>
        <tissue evidence="2">Whole blood</tissue>
    </source>
</reference>
<organism evidence="2 3">
    <name type="scientific">Acipenser oxyrinchus oxyrinchus</name>
    <dbReference type="NCBI Taxonomy" id="40147"/>
    <lineage>
        <taxon>Eukaryota</taxon>
        <taxon>Metazoa</taxon>
        <taxon>Chordata</taxon>
        <taxon>Craniata</taxon>
        <taxon>Vertebrata</taxon>
        <taxon>Euteleostomi</taxon>
        <taxon>Actinopterygii</taxon>
        <taxon>Chondrostei</taxon>
        <taxon>Acipenseriformes</taxon>
        <taxon>Acipenseridae</taxon>
        <taxon>Acipenser</taxon>
    </lineage>
</organism>
<proteinExistence type="predicted"/>
<keyword evidence="3" id="KW-1185">Reference proteome</keyword>
<dbReference type="PANTHER" id="PTHR46481:SF9">
    <property type="entry name" value="ZINC FINGER BED DOMAIN-CONTAINING PROTEIN 1-LIKE"/>
    <property type="match status" value="1"/>
</dbReference>
<evidence type="ECO:0000313" key="3">
    <source>
        <dbReference type="Proteomes" id="UP001230051"/>
    </source>
</evidence>
<dbReference type="InterPro" id="IPR008906">
    <property type="entry name" value="HATC_C_dom"/>
</dbReference>
<dbReference type="GO" id="GO:0046983">
    <property type="term" value="F:protein dimerization activity"/>
    <property type="evidence" value="ECO:0007669"/>
    <property type="project" value="InterPro"/>
</dbReference>
<name>A0AAD8GDU5_ACIOX</name>
<comment type="caution">
    <text evidence="2">The sequence shown here is derived from an EMBL/GenBank/DDBJ whole genome shotgun (WGS) entry which is preliminary data.</text>
</comment>
<gene>
    <name evidence="2" type="primary">ZBED1</name>
    <name evidence="2" type="ORF">AOXY_G5043</name>
</gene>
<dbReference type="PANTHER" id="PTHR46481">
    <property type="entry name" value="ZINC FINGER BED DOMAIN-CONTAINING PROTEIN 4"/>
    <property type="match status" value="1"/>
</dbReference>